<accession>A0A1G8ABX1</accession>
<dbReference type="EMBL" id="FNCN01000012">
    <property type="protein sequence ID" value="SDH17830.1"/>
    <property type="molecule type" value="Genomic_DNA"/>
</dbReference>
<dbReference type="STRING" id="504805.SAMN05421505_11276"/>
<evidence type="ECO:0000313" key="1">
    <source>
        <dbReference type="EMBL" id="SDH17830.1"/>
    </source>
</evidence>
<evidence type="ECO:0000313" key="2">
    <source>
        <dbReference type="Proteomes" id="UP000198923"/>
    </source>
</evidence>
<name>A0A1G8ABX1_9ACTN</name>
<sequence>MHWGEWFGHDINRGYGLKHRQFALFNTGRWKQSDLRLIPSLKVVPTIHTGPFSTVSICVETAKLESNGSAIVPGYMAPEGVIVYLTEAQQYFKYTLKGDQRKRGW</sequence>
<proteinExistence type="predicted"/>
<dbReference type="AlphaFoldDB" id="A0A1G8ABX1"/>
<organism evidence="1 2">
    <name type="scientific">Sinosporangium album</name>
    <dbReference type="NCBI Taxonomy" id="504805"/>
    <lineage>
        <taxon>Bacteria</taxon>
        <taxon>Bacillati</taxon>
        <taxon>Actinomycetota</taxon>
        <taxon>Actinomycetes</taxon>
        <taxon>Streptosporangiales</taxon>
        <taxon>Streptosporangiaceae</taxon>
        <taxon>Sinosporangium</taxon>
    </lineage>
</organism>
<dbReference type="Proteomes" id="UP000198923">
    <property type="component" value="Unassembled WGS sequence"/>
</dbReference>
<protein>
    <submittedName>
        <fullName evidence="1">Uncharacterized protein</fullName>
    </submittedName>
</protein>
<keyword evidence="2" id="KW-1185">Reference proteome</keyword>
<gene>
    <name evidence="1" type="ORF">SAMN05421505_11276</name>
</gene>
<reference evidence="1 2" key="1">
    <citation type="submission" date="2016-10" db="EMBL/GenBank/DDBJ databases">
        <authorList>
            <person name="de Groot N.N."/>
        </authorList>
    </citation>
    <scope>NUCLEOTIDE SEQUENCE [LARGE SCALE GENOMIC DNA]</scope>
    <source>
        <strain evidence="1 2">CPCC 201354</strain>
    </source>
</reference>